<evidence type="ECO:0000256" key="1">
    <source>
        <dbReference type="SAM" id="SignalP"/>
    </source>
</evidence>
<evidence type="ECO:0000313" key="2">
    <source>
        <dbReference type="EMBL" id="GAA0205810.1"/>
    </source>
</evidence>
<dbReference type="EMBL" id="BAAAFM010000003">
    <property type="protein sequence ID" value="GAA0205810.1"/>
    <property type="molecule type" value="Genomic_DNA"/>
</dbReference>
<accession>A0ABN0SY06</accession>
<sequence>MHLWRLLLVGLSFAVLAGCDIPNAEIKGKVTYEKVPHNSDTNGLDYKNSYDVPLRGVKVELIEDGTVIETDITDNQGSYSFIKKMDTFVQLRVRAELINDTTSDDGNEWHVRVVDNTNDKAVYTLSTDTFEVKREIMEVNLHAASGWQGDNGYTSTRAAAPFHILDKVYDTLLKLDEVGEVQLPTLTMNWSPNNIPSQELDYATGKIITSHYSNNEIYLLGAENVDTDEYDDHVIIHEWAHFFEDNLARSDSIGGPHAGGDYLDLRVAFGEGFGNAWSAMITDRPLYQDSFDQAQALGFSIAIEDNDVINPGWFSEGSVQSLLYDIYDEAADGQDFLHLGLEPIVSILTNQQKDTPALTSIFTFMTYFKESYPEYATDVDNLMEAQNINPAVDIWGSNEDNNGSLPEGLPVYLELFPRDNLRVCTSTSQGDAGNKLANHRFLKLNAPVAGNYTLTLTPSRQNDIDAYIFINGVEIARDEAPGIEPAVLSFDLEQGISIADTIGYNEEGTSVAATCFDAEFQLN</sequence>
<comment type="caution">
    <text evidence="2">The sequence shown here is derived from an EMBL/GenBank/DDBJ whole genome shotgun (WGS) entry which is preliminary data.</text>
</comment>
<feature type="signal peptide" evidence="1">
    <location>
        <begin position="1"/>
        <end position="17"/>
    </location>
</feature>
<proteinExistence type="predicted"/>
<keyword evidence="1" id="KW-0732">Signal</keyword>
<dbReference type="InterPro" id="IPR013783">
    <property type="entry name" value="Ig-like_fold"/>
</dbReference>
<keyword evidence="3" id="KW-1185">Reference proteome</keyword>
<dbReference type="Proteomes" id="UP001501221">
    <property type="component" value="Unassembled WGS sequence"/>
</dbReference>
<evidence type="ECO:0008006" key="4">
    <source>
        <dbReference type="Google" id="ProtNLM"/>
    </source>
</evidence>
<organism evidence="2 3">
    <name type="scientific">Kangiella japonica</name>
    <dbReference type="NCBI Taxonomy" id="647384"/>
    <lineage>
        <taxon>Bacteria</taxon>
        <taxon>Pseudomonadati</taxon>
        <taxon>Pseudomonadota</taxon>
        <taxon>Gammaproteobacteria</taxon>
        <taxon>Kangiellales</taxon>
        <taxon>Kangiellaceae</taxon>
        <taxon>Kangiella</taxon>
    </lineage>
</organism>
<feature type="chain" id="PRO_5046294437" description="Lipoprotein" evidence="1">
    <location>
        <begin position="18"/>
        <end position="523"/>
    </location>
</feature>
<gene>
    <name evidence="2" type="ORF">GCM10009123_11570</name>
</gene>
<protein>
    <recommendedName>
        <fullName evidence="4">Lipoprotein</fullName>
    </recommendedName>
</protein>
<evidence type="ECO:0000313" key="3">
    <source>
        <dbReference type="Proteomes" id="UP001501221"/>
    </source>
</evidence>
<dbReference type="RefSeq" id="WP_343987910.1">
    <property type="nucleotide sequence ID" value="NZ_BAAAFM010000003.1"/>
</dbReference>
<dbReference type="Gene3D" id="2.60.40.10">
    <property type="entry name" value="Immunoglobulins"/>
    <property type="match status" value="1"/>
</dbReference>
<name>A0ABN0SY06_9GAMM</name>
<dbReference type="PROSITE" id="PS51257">
    <property type="entry name" value="PROKAR_LIPOPROTEIN"/>
    <property type="match status" value="1"/>
</dbReference>
<reference evidence="2 3" key="1">
    <citation type="journal article" date="2019" name="Int. J. Syst. Evol. Microbiol.">
        <title>The Global Catalogue of Microorganisms (GCM) 10K type strain sequencing project: providing services to taxonomists for standard genome sequencing and annotation.</title>
        <authorList>
            <consortium name="The Broad Institute Genomics Platform"/>
            <consortium name="The Broad Institute Genome Sequencing Center for Infectious Disease"/>
            <person name="Wu L."/>
            <person name="Ma J."/>
        </authorList>
    </citation>
    <scope>NUCLEOTIDE SEQUENCE [LARGE SCALE GENOMIC DNA]</scope>
    <source>
        <strain evidence="2 3">JCM 16211</strain>
    </source>
</reference>